<comment type="function">
    <text evidence="1 5">Hydrolyzes diadenosine 5',5'''-P1,P4-tetraphosphate to yield ADP.</text>
</comment>
<dbReference type="CDD" id="cd07422">
    <property type="entry name" value="MPP_ApaH"/>
    <property type="match status" value="1"/>
</dbReference>
<dbReference type="NCBIfam" id="TIGR00668">
    <property type="entry name" value="apaH"/>
    <property type="match status" value="1"/>
</dbReference>
<dbReference type="EC" id="3.6.1.41" evidence="5"/>
<reference evidence="7 8" key="1">
    <citation type="submission" date="2016-10" db="EMBL/GenBank/DDBJ databases">
        <authorList>
            <person name="de Groot N.N."/>
        </authorList>
    </citation>
    <scope>NUCLEOTIDE SEQUENCE [LARGE SCALE GENOMIC DNA]</scope>
    <source>
        <strain evidence="7 8">Nm146</strain>
    </source>
</reference>
<dbReference type="PIRSF" id="PIRSF000903">
    <property type="entry name" value="B5n-ttraPtase_sm"/>
    <property type="match status" value="1"/>
</dbReference>
<dbReference type="Gene3D" id="3.60.21.10">
    <property type="match status" value="1"/>
</dbReference>
<evidence type="ECO:0000256" key="4">
    <source>
        <dbReference type="ARBA" id="ARBA00049417"/>
    </source>
</evidence>
<feature type="domain" description="Calcineurin-like phosphoesterase" evidence="6">
    <location>
        <begin position="4"/>
        <end position="121"/>
    </location>
</feature>
<dbReference type="STRING" id="52442.SAMN05421880_12067"/>
<keyword evidence="8" id="KW-1185">Reference proteome</keyword>
<dbReference type="InterPro" id="IPR004617">
    <property type="entry name" value="ApaH"/>
</dbReference>
<sequence length="275" mass="30995">MATYAIGDLQGCHEAFQQLTELIGFNVTKDKLWLVGDIVNRGTGSLPLLRFIMKLGDSAVLVLGNHDLHLLLVAEGFAQQRSGDTLQEILEAPDRKTLLSWLRQQRLFYAEDEYALVHAGLLPSWHIAQAAELAQEVETVLRGEKYHELLLRMYGDEPNCWSDNLEGYDRLRVIINAMTRLRICTPDGRMEFSYKGQPRTIPSGYLPWFEAPQRASSSATVVFGHWSALGLQVRDNILALDTGCLWGGQLTAIRLEDRRVFQVPCARRSVAASQR</sequence>
<evidence type="ECO:0000256" key="5">
    <source>
        <dbReference type="HAMAP-Rule" id="MF_00199"/>
    </source>
</evidence>
<comment type="similarity">
    <text evidence="2 5">Belongs to the Ap4A hydrolase family.</text>
</comment>
<name>A0A1I4RT04_9PROT</name>
<dbReference type="InterPro" id="IPR029052">
    <property type="entry name" value="Metallo-depent_PP-like"/>
</dbReference>
<protein>
    <recommendedName>
        <fullName evidence="5">Bis(5'-nucleosyl)-tetraphosphatase, symmetrical</fullName>
        <ecNumber evidence="5">3.6.1.41</ecNumber>
    </recommendedName>
    <alternativeName>
        <fullName evidence="5">Ap4A hydrolase</fullName>
    </alternativeName>
    <alternativeName>
        <fullName evidence="5">Diadenosine 5',5'''-P1,P4-tetraphosphate pyrophosphohydrolase</fullName>
    </alternativeName>
    <alternativeName>
        <fullName evidence="5">Diadenosine tetraphosphatase</fullName>
    </alternativeName>
</protein>
<accession>A0A1I4RT04</accession>
<dbReference type="InterPro" id="IPR004843">
    <property type="entry name" value="Calcineurin-like_PHP"/>
</dbReference>
<evidence type="ECO:0000256" key="2">
    <source>
        <dbReference type="ARBA" id="ARBA00005419"/>
    </source>
</evidence>
<evidence type="ECO:0000256" key="3">
    <source>
        <dbReference type="ARBA" id="ARBA00022801"/>
    </source>
</evidence>
<dbReference type="PANTHER" id="PTHR40942:SF4">
    <property type="entry name" value="CYTOCHROME C5"/>
    <property type="match status" value="1"/>
</dbReference>
<dbReference type="RefSeq" id="WP_090670100.1">
    <property type="nucleotide sequence ID" value="NZ_FOUF01000020.1"/>
</dbReference>
<comment type="catalytic activity">
    <reaction evidence="4 5">
        <text>P(1),P(4)-bis(5'-adenosyl) tetraphosphate + H2O = 2 ADP + 2 H(+)</text>
        <dbReference type="Rhea" id="RHEA:24252"/>
        <dbReference type="ChEBI" id="CHEBI:15377"/>
        <dbReference type="ChEBI" id="CHEBI:15378"/>
        <dbReference type="ChEBI" id="CHEBI:58141"/>
        <dbReference type="ChEBI" id="CHEBI:456216"/>
        <dbReference type="EC" id="3.6.1.41"/>
    </reaction>
</comment>
<dbReference type="PANTHER" id="PTHR40942">
    <property type="match status" value="1"/>
</dbReference>
<dbReference type="Pfam" id="PF00149">
    <property type="entry name" value="Metallophos"/>
    <property type="match status" value="1"/>
</dbReference>
<gene>
    <name evidence="5" type="primary">apaH</name>
    <name evidence="7" type="ORF">SAMN05421880_12067</name>
</gene>
<keyword evidence="3 5" id="KW-0378">Hydrolase</keyword>
<evidence type="ECO:0000313" key="7">
    <source>
        <dbReference type="EMBL" id="SFM55150.1"/>
    </source>
</evidence>
<organism evidence="7 8">
    <name type="scientific">Nitrosomonas nitrosa</name>
    <dbReference type="NCBI Taxonomy" id="52442"/>
    <lineage>
        <taxon>Bacteria</taxon>
        <taxon>Pseudomonadati</taxon>
        <taxon>Pseudomonadota</taxon>
        <taxon>Betaproteobacteria</taxon>
        <taxon>Nitrosomonadales</taxon>
        <taxon>Nitrosomonadaceae</taxon>
        <taxon>Nitrosomonas</taxon>
    </lineage>
</organism>
<dbReference type="HAMAP" id="MF_00199">
    <property type="entry name" value="ApaH"/>
    <property type="match status" value="1"/>
</dbReference>
<dbReference type="NCBIfam" id="NF001204">
    <property type="entry name" value="PRK00166.1"/>
    <property type="match status" value="1"/>
</dbReference>
<evidence type="ECO:0000259" key="6">
    <source>
        <dbReference type="Pfam" id="PF00149"/>
    </source>
</evidence>
<proteinExistence type="inferred from homology"/>
<dbReference type="SUPFAM" id="SSF56300">
    <property type="entry name" value="Metallo-dependent phosphatases"/>
    <property type="match status" value="1"/>
</dbReference>
<evidence type="ECO:0000313" key="8">
    <source>
        <dbReference type="Proteomes" id="UP000199561"/>
    </source>
</evidence>
<dbReference type="AlphaFoldDB" id="A0A1I4RT04"/>
<evidence type="ECO:0000256" key="1">
    <source>
        <dbReference type="ARBA" id="ARBA00003413"/>
    </source>
</evidence>
<dbReference type="GO" id="GO:0008803">
    <property type="term" value="F:bis(5'-nucleosyl)-tetraphosphatase (symmetrical) activity"/>
    <property type="evidence" value="ECO:0007669"/>
    <property type="project" value="UniProtKB-UniRule"/>
</dbReference>
<dbReference type="Proteomes" id="UP000199561">
    <property type="component" value="Unassembled WGS sequence"/>
</dbReference>
<dbReference type="EMBL" id="FOUF01000020">
    <property type="protein sequence ID" value="SFM55150.1"/>
    <property type="molecule type" value="Genomic_DNA"/>
</dbReference>